<keyword evidence="3" id="KW-1185">Reference proteome</keyword>
<protein>
    <recommendedName>
        <fullName evidence="4">F-box domain-containing protein</fullName>
    </recommendedName>
</protein>
<reference evidence="2 3" key="1">
    <citation type="submission" date="2024-10" db="EMBL/GenBank/DDBJ databases">
        <authorList>
            <person name="Kim D."/>
        </authorList>
    </citation>
    <scope>NUCLEOTIDE SEQUENCE [LARGE SCALE GENOMIC DNA]</scope>
    <source>
        <strain evidence="2">Taebaek</strain>
    </source>
</reference>
<dbReference type="AlphaFoldDB" id="A0ABD2IG47"/>
<feature type="region of interest" description="Disordered" evidence="1">
    <location>
        <begin position="1"/>
        <end position="23"/>
    </location>
</feature>
<dbReference type="Proteomes" id="UP001620645">
    <property type="component" value="Unassembled WGS sequence"/>
</dbReference>
<accession>A0ABD2IG47</accession>
<evidence type="ECO:0000313" key="3">
    <source>
        <dbReference type="Proteomes" id="UP001620645"/>
    </source>
</evidence>
<evidence type="ECO:0000256" key="1">
    <source>
        <dbReference type="SAM" id="MobiDB-lite"/>
    </source>
</evidence>
<feature type="compositionally biased region" description="Polar residues" evidence="1">
    <location>
        <begin position="13"/>
        <end position="23"/>
    </location>
</feature>
<evidence type="ECO:0000313" key="2">
    <source>
        <dbReference type="EMBL" id="KAL3075158.1"/>
    </source>
</evidence>
<name>A0ABD2IG47_HETSC</name>
<organism evidence="2 3">
    <name type="scientific">Heterodera schachtii</name>
    <name type="common">Sugarbeet cyst nematode worm</name>
    <name type="synonym">Tylenchus schachtii</name>
    <dbReference type="NCBI Taxonomy" id="97005"/>
    <lineage>
        <taxon>Eukaryota</taxon>
        <taxon>Metazoa</taxon>
        <taxon>Ecdysozoa</taxon>
        <taxon>Nematoda</taxon>
        <taxon>Chromadorea</taxon>
        <taxon>Rhabditida</taxon>
        <taxon>Tylenchina</taxon>
        <taxon>Tylenchomorpha</taxon>
        <taxon>Tylenchoidea</taxon>
        <taxon>Heteroderidae</taxon>
        <taxon>Heteroderinae</taxon>
        <taxon>Heterodera</taxon>
    </lineage>
</organism>
<sequence>MRTRPCRAKTEVPTESATGQRQPSLILMPINKKNKMDKSPKQNVTTADDGNGHRNWRRLPNELLFELVLCVPSTKWPGRQLLLTSSLVYRIIAGSKKTQNWRKPLPIMAVDNTFFRHELTSFHRMFPLIPRWHSDASFFLSEFVPMFNQYMRLSTDEKTKVQSKSFAIVITIDQAQLPEGRTAEEAKNDLQIALHSHPTLANYCRFLYFRSGANSVADKMRLFFP</sequence>
<comment type="caution">
    <text evidence="2">The sequence shown here is derived from an EMBL/GenBank/DDBJ whole genome shotgun (WGS) entry which is preliminary data.</text>
</comment>
<proteinExistence type="predicted"/>
<feature type="region of interest" description="Disordered" evidence="1">
    <location>
        <begin position="34"/>
        <end position="53"/>
    </location>
</feature>
<dbReference type="EMBL" id="JBICCN010000355">
    <property type="protein sequence ID" value="KAL3075158.1"/>
    <property type="molecule type" value="Genomic_DNA"/>
</dbReference>
<evidence type="ECO:0008006" key="4">
    <source>
        <dbReference type="Google" id="ProtNLM"/>
    </source>
</evidence>
<gene>
    <name evidence="2" type="ORF">niasHS_013381</name>
</gene>